<proteinExistence type="predicted"/>
<protein>
    <submittedName>
        <fullName evidence="3">Glycine/betaine ABC transporter substrate-binding protein</fullName>
    </submittedName>
</protein>
<dbReference type="KEGG" id="lsd:EMK97_17145"/>
<dbReference type="AlphaFoldDB" id="A0A4P6P6T7"/>
<dbReference type="GO" id="GO:0043190">
    <property type="term" value="C:ATP-binding cassette (ABC) transporter complex"/>
    <property type="evidence" value="ECO:0007669"/>
    <property type="project" value="InterPro"/>
</dbReference>
<organism evidence="3 4">
    <name type="scientific">Litorilituus sediminis</name>
    <dbReference type="NCBI Taxonomy" id="718192"/>
    <lineage>
        <taxon>Bacteria</taxon>
        <taxon>Pseudomonadati</taxon>
        <taxon>Pseudomonadota</taxon>
        <taxon>Gammaproteobacteria</taxon>
        <taxon>Alteromonadales</taxon>
        <taxon>Colwelliaceae</taxon>
        <taxon>Litorilituus</taxon>
    </lineage>
</organism>
<evidence type="ECO:0000256" key="1">
    <source>
        <dbReference type="SAM" id="SignalP"/>
    </source>
</evidence>
<gene>
    <name evidence="3" type="ORF">EMK97_17145</name>
</gene>
<dbReference type="SUPFAM" id="SSF53850">
    <property type="entry name" value="Periplasmic binding protein-like II"/>
    <property type="match status" value="1"/>
</dbReference>
<dbReference type="Proteomes" id="UP000290244">
    <property type="component" value="Chromosome"/>
</dbReference>
<sequence length="307" mass="34894">MRILAIALLTLVFSVMPASSADKIVLPLNHWASQQLLTKLVGNKIEQLGFAVDYLPIKADLQIGALRTGVIHIQVSVWQSQKDDDFSQAVKRGLVEDMGAYSAIGREDWWYPEYVQAMCPGLPHWLALKDCAALFGQGGKGVFYTGPWNYRDAELIRALKLNFTITRLASADELWQRLRQAIDNQEAIVLLNWTPSWLDVRLDGRFIEFPAFEHACLDDPTWGVNKTMIHDCGNPKKTLIKKAVWPGLKDKWPCIYQLMQYVDFTHEMIAEASALYGVEKQTEQEAMNSWLDKFAHQSAWLNFTCSS</sequence>
<dbReference type="Pfam" id="PF04069">
    <property type="entry name" value="OpuAC"/>
    <property type="match status" value="1"/>
</dbReference>
<reference evidence="3 4" key="1">
    <citation type="submission" date="2018-12" db="EMBL/GenBank/DDBJ databases">
        <title>Complete genome of Litorilituus sediminis.</title>
        <authorList>
            <person name="Liu A."/>
            <person name="Rong J."/>
        </authorList>
    </citation>
    <scope>NUCLEOTIDE SEQUENCE [LARGE SCALE GENOMIC DNA]</scope>
    <source>
        <strain evidence="3 4">JCM 17549</strain>
    </source>
</reference>
<feature type="signal peptide" evidence="1">
    <location>
        <begin position="1"/>
        <end position="20"/>
    </location>
</feature>
<keyword evidence="1" id="KW-0732">Signal</keyword>
<dbReference type="OrthoDB" id="7805658at2"/>
<dbReference type="Gene3D" id="3.40.190.10">
    <property type="entry name" value="Periplasmic binding protein-like II"/>
    <property type="match status" value="1"/>
</dbReference>
<evidence type="ECO:0000313" key="3">
    <source>
        <dbReference type="EMBL" id="QBG37341.1"/>
    </source>
</evidence>
<dbReference type="Gene3D" id="3.40.190.100">
    <property type="entry name" value="Glycine betaine-binding periplasmic protein, domain 2"/>
    <property type="match status" value="1"/>
</dbReference>
<dbReference type="InterPro" id="IPR007210">
    <property type="entry name" value="ABC_Gly_betaine_transp_sub-bd"/>
</dbReference>
<dbReference type="RefSeq" id="WP_130604007.1">
    <property type="nucleotide sequence ID" value="NZ_CP034759.1"/>
</dbReference>
<dbReference type="GO" id="GO:0022857">
    <property type="term" value="F:transmembrane transporter activity"/>
    <property type="evidence" value="ECO:0007669"/>
    <property type="project" value="InterPro"/>
</dbReference>
<dbReference type="CDD" id="cd13643">
    <property type="entry name" value="PBP2_BCP_2"/>
    <property type="match status" value="1"/>
</dbReference>
<feature type="chain" id="PRO_5020738852" evidence="1">
    <location>
        <begin position="21"/>
        <end position="307"/>
    </location>
</feature>
<evidence type="ECO:0000313" key="4">
    <source>
        <dbReference type="Proteomes" id="UP000290244"/>
    </source>
</evidence>
<keyword evidence="4" id="KW-1185">Reference proteome</keyword>
<accession>A0A4P6P6T7</accession>
<feature type="domain" description="ABC-type glycine betaine transport system substrate-binding" evidence="2">
    <location>
        <begin position="23"/>
        <end position="293"/>
    </location>
</feature>
<dbReference type="EMBL" id="CP034759">
    <property type="protein sequence ID" value="QBG37341.1"/>
    <property type="molecule type" value="Genomic_DNA"/>
</dbReference>
<name>A0A4P6P6T7_9GAMM</name>
<evidence type="ECO:0000259" key="2">
    <source>
        <dbReference type="Pfam" id="PF04069"/>
    </source>
</evidence>